<comment type="caution">
    <text evidence="3">The sequence shown here is derived from an EMBL/GenBank/DDBJ whole genome shotgun (WGS) entry which is preliminary data.</text>
</comment>
<feature type="transmembrane region" description="Helical" evidence="1">
    <location>
        <begin position="6"/>
        <end position="22"/>
    </location>
</feature>
<organism evidence="3 4">
    <name type="scientific">Fusarium oxysporum f. sp. conglutinans</name>
    <dbReference type="NCBI Taxonomy" id="100902"/>
    <lineage>
        <taxon>Eukaryota</taxon>
        <taxon>Fungi</taxon>
        <taxon>Dikarya</taxon>
        <taxon>Ascomycota</taxon>
        <taxon>Pezizomycotina</taxon>
        <taxon>Sordariomycetes</taxon>
        <taxon>Hypocreomycetidae</taxon>
        <taxon>Hypocreales</taxon>
        <taxon>Nectriaceae</taxon>
        <taxon>Fusarium</taxon>
        <taxon>Fusarium oxysporum species complex</taxon>
    </lineage>
</organism>
<feature type="transmembrane region" description="Helical" evidence="1">
    <location>
        <begin position="71"/>
        <end position="91"/>
    </location>
</feature>
<dbReference type="InterPro" id="IPR013096">
    <property type="entry name" value="Cupin_2"/>
</dbReference>
<evidence type="ECO:0000313" key="3">
    <source>
        <dbReference type="EMBL" id="KAF6521131.1"/>
    </source>
</evidence>
<feature type="domain" description="Cupin type-2" evidence="2">
    <location>
        <begin position="191"/>
        <end position="257"/>
    </location>
</feature>
<proteinExistence type="predicted"/>
<dbReference type="EMBL" id="JACDXP010000007">
    <property type="protein sequence ID" value="KAF6521131.1"/>
    <property type="molecule type" value="Genomic_DNA"/>
</dbReference>
<keyword evidence="1" id="KW-0472">Membrane</keyword>
<sequence length="277" mass="30480">MCYGYVLVAMAQLSLVIVASVLHKDITPYTTAACKSYQRATRITSGMAFLLMAVQVYLSVIVTLLDGPKVVILWFLIAQLVSTVYFCYIPFKYLKGVAPPMEDEWLLADQDDLELKLLSDKMDPTTHNEDGTSIFVPDANVTPFQPFGPQGSGFNIFDVRQNVPISNTDSVPSFENSLPRCPPKGSLFCMTQIQPGGKAPMHRTKSLDYAVVLSGEIVLGLDGGEEKTVKQGEVIVQQGVNHSWENRGDVTCQIIFVMIGAETITLKDGTELEETVF</sequence>
<dbReference type="Proteomes" id="UP000593570">
    <property type="component" value="Unassembled WGS sequence"/>
</dbReference>
<keyword evidence="1" id="KW-0812">Transmembrane</keyword>
<dbReference type="InterPro" id="IPR011051">
    <property type="entry name" value="RmlC_Cupin_sf"/>
</dbReference>
<reference evidence="3 4" key="1">
    <citation type="journal article" date="2020" name="bioRxiv">
        <title>A chromosome-scale genome assembly for the Fusarium oxysporum strain Fo5176 to establish a model Arabidopsis-fungal pathosystem.</title>
        <authorList>
            <person name="Fokkens L."/>
            <person name="Guo L."/>
            <person name="Dora S."/>
            <person name="Wang B."/>
            <person name="Ye K."/>
            <person name="Sanchez-Rodriguez C."/>
            <person name="Croll D."/>
        </authorList>
    </citation>
    <scope>NUCLEOTIDE SEQUENCE [LARGE SCALE GENOMIC DNA]</scope>
    <source>
        <strain evidence="3 4">Fo5176</strain>
    </source>
</reference>
<evidence type="ECO:0000259" key="2">
    <source>
        <dbReference type="Pfam" id="PF07883"/>
    </source>
</evidence>
<accession>A0A8H6LJG2</accession>
<dbReference type="PANTHER" id="PTHR36156:SF2">
    <property type="entry name" value="CUPIN TYPE-2 DOMAIN-CONTAINING PROTEIN"/>
    <property type="match status" value="1"/>
</dbReference>
<gene>
    <name evidence="3" type="ORF">HZS61_015389</name>
</gene>
<feature type="transmembrane region" description="Helical" evidence="1">
    <location>
        <begin position="43"/>
        <end position="65"/>
    </location>
</feature>
<name>A0A8H6LJG2_FUSOX</name>
<evidence type="ECO:0000313" key="4">
    <source>
        <dbReference type="Proteomes" id="UP000593570"/>
    </source>
</evidence>
<dbReference type="AlphaFoldDB" id="A0A8H6LJG2"/>
<dbReference type="InterPro" id="IPR014710">
    <property type="entry name" value="RmlC-like_jellyroll"/>
</dbReference>
<dbReference type="SUPFAM" id="SSF51182">
    <property type="entry name" value="RmlC-like cupins"/>
    <property type="match status" value="1"/>
</dbReference>
<protein>
    <recommendedName>
        <fullName evidence="2">Cupin type-2 domain-containing protein</fullName>
    </recommendedName>
</protein>
<dbReference type="Pfam" id="PF07883">
    <property type="entry name" value="Cupin_2"/>
    <property type="match status" value="1"/>
</dbReference>
<dbReference type="Gene3D" id="2.60.120.10">
    <property type="entry name" value="Jelly Rolls"/>
    <property type="match status" value="1"/>
</dbReference>
<keyword evidence="1" id="KW-1133">Transmembrane helix</keyword>
<dbReference type="InterPro" id="IPR047142">
    <property type="entry name" value="OryJ/VirC-like"/>
</dbReference>
<dbReference type="CDD" id="cd02231">
    <property type="entry name" value="cupin_BLL6423-like"/>
    <property type="match status" value="1"/>
</dbReference>
<dbReference type="PANTHER" id="PTHR36156">
    <property type="entry name" value="SLR2101 PROTEIN"/>
    <property type="match status" value="1"/>
</dbReference>
<evidence type="ECO:0000256" key="1">
    <source>
        <dbReference type="SAM" id="Phobius"/>
    </source>
</evidence>